<gene>
    <name evidence="1" type="ORF">CDAR_527501</name>
</gene>
<organism evidence="1 2">
    <name type="scientific">Caerostris darwini</name>
    <dbReference type="NCBI Taxonomy" id="1538125"/>
    <lineage>
        <taxon>Eukaryota</taxon>
        <taxon>Metazoa</taxon>
        <taxon>Ecdysozoa</taxon>
        <taxon>Arthropoda</taxon>
        <taxon>Chelicerata</taxon>
        <taxon>Arachnida</taxon>
        <taxon>Araneae</taxon>
        <taxon>Araneomorphae</taxon>
        <taxon>Entelegynae</taxon>
        <taxon>Araneoidea</taxon>
        <taxon>Araneidae</taxon>
        <taxon>Caerostris</taxon>
    </lineage>
</organism>
<feature type="non-terminal residue" evidence="1">
    <location>
        <position position="1"/>
    </location>
</feature>
<sequence>FSFIVDVHGNGGILFSSAEGRRLREGFRRVVLHISLTPSSSD</sequence>
<dbReference type="EMBL" id="BPLQ01014754">
    <property type="protein sequence ID" value="GIY82954.1"/>
    <property type="molecule type" value="Genomic_DNA"/>
</dbReference>
<evidence type="ECO:0000313" key="2">
    <source>
        <dbReference type="Proteomes" id="UP001054837"/>
    </source>
</evidence>
<dbReference type="AlphaFoldDB" id="A0AAV4WMH2"/>
<name>A0AAV4WMH2_9ARAC</name>
<keyword evidence="2" id="KW-1185">Reference proteome</keyword>
<accession>A0AAV4WMH2</accession>
<evidence type="ECO:0000313" key="1">
    <source>
        <dbReference type="EMBL" id="GIY82954.1"/>
    </source>
</evidence>
<proteinExistence type="predicted"/>
<reference evidence="1 2" key="1">
    <citation type="submission" date="2021-06" db="EMBL/GenBank/DDBJ databases">
        <title>Caerostris darwini draft genome.</title>
        <authorList>
            <person name="Kono N."/>
            <person name="Arakawa K."/>
        </authorList>
    </citation>
    <scope>NUCLEOTIDE SEQUENCE [LARGE SCALE GENOMIC DNA]</scope>
</reference>
<protein>
    <submittedName>
        <fullName evidence="1">Uncharacterized protein</fullName>
    </submittedName>
</protein>
<comment type="caution">
    <text evidence="1">The sequence shown here is derived from an EMBL/GenBank/DDBJ whole genome shotgun (WGS) entry which is preliminary data.</text>
</comment>
<dbReference type="Proteomes" id="UP001054837">
    <property type="component" value="Unassembled WGS sequence"/>
</dbReference>